<evidence type="ECO:0000256" key="4">
    <source>
        <dbReference type="ARBA" id="ARBA00022490"/>
    </source>
</evidence>
<keyword evidence="15" id="KW-1185">Reference proteome</keyword>
<gene>
    <name evidence="13" type="ORF">DVH24_022506</name>
    <name evidence="14" type="ORF">DVH24_042841</name>
</gene>
<evidence type="ECO:0000256" key="9">
    <source>
        <dbReference type="SAM" id="MobiDB-lite"/>
    </source>
</evidence>
<evidence type="ECO:0000256" key="8">
    <source>
        <dbReference type="ARBA" id="ARBA00047833"/>
    </source>
</evidence>
<evidence type="ECO:0000313" key="13">
    <source>
        <dbReference type="EMBL" id="RXI08362.1"/>
    </source>
</evidence>
<dbReference type="InterPro" id="IPR004101">
    <property type="entry name" value="Mur_ligase_C"/>
</dbReference>
<dbReference type="AlphaFoldDB" id="A0A498KRS5"/>
<protein>
    <recommendedName>
        <fullName evidence="3">UDP-N-acetylmuramate--L-alanine ligase</fullName>
        <ecNumber evidence="3">6.3.2.8</ecNumber>
    </recommendedName>
</protein>
<dbReference type="EMBL" id="RDQH01000327">
    <property type="protein sequence ID" value="RXI08362.1"/>
    <property type="molecule type" value="Genomic_DNA"/>
</dbReference>
<dbReference type="PANTHER" id="PTHR43445">
    <property type="entry name" value="UDP-N-ACETYLMURAMATE--L-ALANINE LIGASE-RELATED"/>
    <property type="match status" value="1"/>
</dbReference>
<dbReference type="UniPathway" id="UPA00219"/>
<evidence type="ECO:0000256" key="7">
    <source>
        <dbReference type="ARBA" id="ARBA00022840"/>
    </source>
</evidence>
<dbReference type="STRING" id="3750.A0A498KRS5"/>
<feature type="region of interest" description="Disordered" evidence="9">
    <location>
        <begin position="41"/>
        <end position="71"/>
    </location>
</feature>
<sequence>MEFPAMSTSERLRFPANIIGKPKIDFQIFVRESSAQCKRNRIAKSVQASSKNNSGSISNSPAFTDESDRESDGLRNEKGWIHFVGIGGCGLSALAMLALKQVYEVSGSDIVWSSFMDGLQEAGAFLHIGHSVINLQRNGASRLPDAIVVSSAIPQNNAEILYAKSVGVPVYKRDQWLGKLTEGYNLIAVSGSHGKSTTASMLAYVLDAMGDSLTAVVGAHVPQFSGGNIIFGDGRNFVLEADEYDCCFLGLSPSIAVVTNLDWEHVDIFPNEEAVKATFRKFLNRIRVGGHLILCGDSQGAFSLLTDGKRAGGSDNWRCSDSYNVTTYGTTSSNEWHASSIRPNLRGGSDYTLCHCGHPVADISLQIPGVHNVLNSLAVIATVMALFSDQFQINNTINLVRLHLNNFIGISRRFEMIGAVCGCHIYDDYAHHPTEVSAVIQAARQRFPVKSLLVVFQPHTYSRLTALKDDFTNALRDADQVVVTEVYAAREKDVENVGGRELAATIIGPPSEYIPSLDDVVEKLASQICKNPRREIVVLTLGAGNITTVGPKLLYELRRRLQIKIKHELLNPENSKDRYQFSLFLNQIKAQAEQYLQASKLAHFLPSEKGEKPALLGLFLHHDSLHTVLLNKPPGRLLESQPCQCGWPVQNQRVPSVGASDDLRILRNHPQQCQSQHLLHIQHRHHVFPFDHVRPNPVHHHLNIPYSVTLQQPNDPVSVSQARDVRRGHQNGLIGRRNGCDESGIDSCRAIDENEVRAALLPGFQGVNDPDQGLAAEPHWQFGPGLRDTEQFEVGPALVPDEGLVEAAVAVEDLDDGVVDAVLEAEEEVEVSEADVRVYGDDGEAEAGEGEADIGGGGGLADAAFSGGDDDDAGGVAGQLGLPVVLEDGADCEGRRKIGF</sequence>
<keyword evidence="6" id="KW-0547">Nucleotide-binding</keyword>
<dbReference type="InterPro" id="IPR005758">
    <property type="entry name" value="UDP-N-AcMur_Ala_ligase_MurC"/>
</dbReference>
<dbReference type="InterPro" id="IPR036565">
    <property type="entry name" value="Mur-like_cat_sf"/>
</dbReference>
<dbReference type="InterPro" id="IPR036615">
    <property type="entry name" value="Mur_ligase_C_dom_sf"/>
</dbReference>
<comment type="pathway">
    <text evidence="2">Cell wall biogenesis; peptidoglycan biosynthesis.</text>
</comment>
<evidence type="ECO:0000313" key="14">
    <source>
        <dbReference type="EMBL" id="RXI10052.1"/>
    </source>
</evidence>
<dbReference type="EMBL" id="RDQH01000032">
    <property type="protein sequence ID" value="RXI10052.1"/>
    <property type="molecule type" value="Genomic_DNA"/>
</dbReference>
<dbReference type="InterPro" id="IPR000713">
    <property type="entry name" value="Mur_ligase_N"/>
</dbReference>
<dbReference type="GO" id="GO:0005524">
    <property type="term" value="F:ATP binding"/>
    <property type="evidence" value="ECO:0007669"/>
    <property type="project" value="UniProtKB-KW"/>
</dbReference>
<accession>A0A498KRS5</accession>
<feature type="region of interest" description="Disordered" evidence="9">
    <location>
        <begin position="844"/>
        <end position="874"/>
    </location>
</feature>
<keyword evidence="4" id="KW-0963">Cytoplasm</keyword>
<evidence type="ECO:0000256" key="5">
    <source>
        <dbReference type="ARBA" id="ARBA00022598"/>
    </source>
</evidence>
<feature type="domain" description="Mur ligase N-terminal catalytic" evidence="10">
    <location>
        <begin position="81"/>
        <end position="184"/>
    </location>
</feature>
<dbReference type="Pfam" id="PF08245">
    <property type="entry name" value="Mur_ligase_M"/>
    <property type="match status" value="1"/>
</dbReference>
<evidence type="ECO:0000256" key="3">
    <source>
        <dbReference type="ARBA" id="ARBA00012211"/>
    </source>
</evidence>
<evidence type="ECO:0000313" key="15">
    <source>
        <dbReference type="Proteomes" id="UP000290289"/>
    </source>
</evidence>
<dbReference type="Gene3D" id="3.40.50.720">
    <property type="entry name" value="NAD(P)-binding Rossmann-like Domain"/>
    <property type="match status" value="1"/>
</dbReference>
<feature type="domain" description="Mur ligase central" evidence="12">
    <location>
        <begin position="189"/>
        <end position="382"/>
    </location>
</feature>
<dbReference type="SUPFAM" id="SSF53623">
    <property type="entry name" value="MurD-like peptide ligases, catalytic domain"/>
    <property type="match status" value="1"/>
</dbReference>
<dbReference type="Proteomes" id="UP000290289">
    <property type="component" value="Chromosome 1"/>
</dbReference>
<evidence type="ECO:0000259" key="11">
    <source>
        <dbReference type="Pfam" id="PF02875"/>
    </source>
</evidence>
<dbReference type="Pfam" id="PF02875">
    <property type="entry name" value="Mur_ligase_C"/>
    <property type="match status" value="1"/>
</dbReference>
<comment type="subcellular location">
    <subcellularLocation>
        <location evidence="1">Cytoplasm</location>
    </subcellularLocation>
</comment>
<dbReference type="PANTHER" id="PTHR43445:SF3">
    <property type="entry name" value="UDP-N-ACETYLMURAMATE--L-ALANINE LIGASE"/>
    <property type="match status" value="1"/>
</dbReference>
<feature type="domain" description="Mur ligase C-terminal" evidence="11">
    <location>
        <begin position="412"/>
        <end position="544"/>
    </location>
</feature>
<keyword evidence="7" id="KW-0067">ATP-binding</keyword>
<evidence type="ECO:0000259" key="10">
    <source>
        <dbReference type="Pfam" id="PF01225"/>
    </source>
</evidence>
<dbReference type="SUPFAM" id="SSF53244">
    <property type="entry name" value="MurD-like peptide ligases, peptide-binding domain"/>
    <property type="match status" value="1"/>
</dbReference>
<dbReference type="Gene3D" id="3.90.190.20">
    <property type="entry name" value="Mur ligase, C-terminal domain"/>
    <property type="match status" value="1"/>
</dbReference>
<evidence type="ECO:0000256" key="6">
    <source>
        <dbReference type="ARBA" id="ARBA00022741"/>
    </source>
</evidence>
<evidence type="ECO:0000256" key="1">
    <source>
        <dbReference type="ARBA" id="ARBA00004496"/>
    </source>
</evidence>
<dbReference type="HAMAP" id="MF_00046">
    <property type="entry name" value="MurC"/>
    <property type="match status" value="1"/>
</dbReference>
<dbReference type="EC" id="6.3.2.8" evidence="3"/>
<dbReference type="GO" id="GO:0008763">
    <property type="term" value="F:UDP-N-acetylmuramate-L-alanine ligase activity"/>
    <property type="evidence" value="ECO:0007669"/>
    <property type="project" value="UniProtKB-EC"/>
</dbReference>
<dbReference type="SUPFAM" id="SSF51984">
    <property type="entry name" value="MurCD N-terminal domain"/>
    <property type="match status" value="1"/>
</dbReference>
<dbReference type="Gene3D" id="3.40.1190.10">
    <property type="entry name" value="Mur-like, catalytic domain"/>
    <property type="match status" value="1"/>
</dbReference>
<dbReference type="NCBIfam" id="TIGR01082">
    <property type="entry name" value="murC"/>
    <property type="match status" value="1"/>
</dbReference>
<reference evidence="13 15" key="1">
    <citation type="submission" date="2018-10" db="EMBL/GenBank/DDBJ databases">
        <title>A high-quality apple genome assembly.</title>
        <authorList>
            <person name="Hu J."/>
        </authorList>
    </citation>
    <scope>NUCLEOTIDE SEQUENCE [LARGE SCALE GENOMIC DNA]</scope>
    <source>
        <strain evidence="15">cv. HFTH1</strain>
        <tissue evidence="13">Young leaf</tissue>
    </source>
</reference>
<name>A0A498KRS5_MALDO</name>
<dbReference type="GO" id="GO:0005737">
    <property type="term" value="C:cytoplasm"/>
    <property type="evidence" value="ECO:0007669"/>
    <property type="project" value="UniProtKB-SubCell"/>
</dbReference>
<evidence type="ECO:0000259" key="12">
    <source>
        <dbReference type="Pfam" id="PF08245"/>
    </source>
</evidence>
<dbReference type="Pfam" id="PF01225">
    <property type="entry name" value="Mur_ligase"/>
    <property type="match status" value="1"/>
</dbReference>
<evidence type="ECO:0000256" key="2">
    <source>
        <dbReference type="ARBA" id="ARBA00004752"/>
    </source>
</evidence>
<dbReference type="InterPro" id="IPR050061">
    <property type="entry name" value="MurCDEF_pg_biosynth"/>
</dbReference>
<comment type="catalytic activity">
    <reaction evidence="8">
        <text>UDP-N-acetyl-alpha-D-muramate + L-alanine + ATP = UDP-N-acetyl-alpha-D-muramoyl-L-alanine + ADP + phosphate + H(+)</text>
        <dbReference type="Rhea" id="RHEA:23372"/>
        <dbReference type="ChEBI" id="CHEBI:15378"/>
        <dbReference type="ChEBI" id="CHEBI:30616"/>
        <dbReference type="ChEBI" id="CHEBI:43474"/>
        <dbReference type="ChEBI" id="CHEBI:57972"/>
        <dbReference type="ChEBI" id="CHEBI:70757"/>
        <dbReference type="ChEBI" id="CHEBI:83898"/>
        <dbReference type="ChEBI" id="CHEBI:456216"/>
        <dbReference type="EC" id="6.3.2.8"/>
    </reaction>
</comment>
<comment type="caution">
    <text evidence="13">The sequence shown here is derived from an EMBL/GenBank/DDBJ whole genome shotgun (WGS) entry which is preliminary data.</text>
</comment>
<organism evidence="13 15">
    <name type="scientific">Malus domestica</name>
    <name type="common">Apple</name>
    <name type="synonym">Pyrus malus</name>
    <dbReference type="NCBI Taxonomy" id="3750"/>
    <lineage>
        <taxon>Eukaryota</taxon>
        <taxon>Viridiplantae</taxon>
        <taxon>Streptophyta</taxon>
        <taxon>Embryophyta</taxon>
        <taxon>Tracheophyta</taxon>
        <taxon>Spermatophyta</taxon>
        <taxon>Magnoliopsida</taxon>
        <taxon>eudicotyledons</taxon>
        <taxon>Gunneridae</taxon>
        <taxon>Pentapetalae</taxon>
        <taxon>rosids</taxon>
        <taxon>fabids</taxon>
        <taxon>Rosales</taxon>
        <taxon>Rosaceae</taxon>
        <taxon>Amygdaloideae</taxon>
        <taxon>Maleae</taxon>
        <taxon>Malus</taxon>
    </lineage>
</organism>
<proteinExistence type="inferred from homology"/>
<feature type="compositionally biased region" description="Low complexity" evidence="9">
    <location>
        <begin position="49"/>
        <end position="60"/>
    </location>
</feature>
<keyword evidence="5" id="KW-0436">Ligase</keyword>
<dbReference type="InterPro" id="IPR013221">
    <property type="entry name" value="Mur_ligase_cen"/>
</dbReference>